<evidence type="ECO:0000313" key="2">
    <source>
        <dbReference type="EMBL" id="PFG40955.1"/>
    </source>
</evidence>
<dbReference type="Proteomes" id="UP000222106">
    <property type="component" value="Unassembled WGS sequence"/>
</dbReference>
<dbReference type="GO" id="GO:0042262">
    <property type="term" value="P:DNA protection"/>
    <property type="evidence" value="ECO:0007669"/>
    <property type="project" value="TreeGrafter"/>
</dbReference>
<proteinExistence type="predicted"/>
<comment type="caution">
    <text evidence="2">The sequence shown here is derived from an EMBL/GenBank/DDBJ whole genome shotgun (WGS) entry which is preliminary data.</text>
</comment>
<dbReference type="GO" id="GO:0047840">
    <property type="term" value="F:dCTP diphosphatase activity"/>
    <property type="evidence" value="ECO:0007669"/>
    <property type="project" value="TreeGrafter"/>
</dbReference>
<reference evidence="2 3" key="1">
    <citation type="submission" date="2017-10" db="EMBL/GenBank/DDBJ databases">
        <title>Sequencing the genomes of 1000 actinobacteria strains.</title>
        <authorList>
            <person name="Klenk H.-P."/>
        </authorList>
    </citation>
    <scope>NUCLEOTIDE SEQUENCE [LARGE SCALE GENOMIC DNA]</scope>
    <source>
        <strain evidence="2 3">DSM 21838</strain>
    </source>
</reference>
<dbReference type="PIRSF" id="PIRSF029826">
    <property type="entry name" value="UCP029826_pph"/>
    <property type="match status" value="1"/>
</dbReference>
<dbReference type="RefSeq" id="WP_098484783.1">
    <property type="nucleotide sequence ID" value="NZ_PDJI01000004.1"/>
</dbReference>
<dbReference type="Gene3D" id="1.10.287.1080">
    <property type="entry name" value="MazG-like"/>
    <property type="match status" value="1"/>
</dbReference>
<protein>
    <submittedName>
        <fullName evidence="2">dCTP diphosphatase</fullName>
    </submittedName>
</protein>
<dbReference type="CDD" id="cd11537">
    <property type="entry name" value="NTP-PPase_RS21-C6_like"/>
    <property type="match status" value="1"/>
</dbReference>
<keyword evidence="3" id="KW-1185">Reference proteome</keyword>
<dbReference type="InterPro" id="IPR052555">
    <property type="entry name" value="dCTP_Pyrophosphatase"/>
</dbReference>
<dbReference type="PANTHER" id="PTHR46523">
    <property type="entry name" value="DCTP PYROPHOSPHATASE 1"/>
    <property type="match status" value="1"/>
</dbReference>
<evidence type="ECO:0000256" key="1">
    <source>
        <dbReference type="SAM" id="MobiDB-lite"/>
    </source>
</evidence>
<organism evidence="2 3">
    <name type="scientific">Georgenia soli</name>
    <dbReference type="NCBI Taxonomy" id="638953"/>
    <lineage>
        <taxon>Bacteria</taxon>
        <taxon>Bacillati</taxon>
        <taxon>Actinomycetota</taxon>
        <taxon>Actinomycetes</taxon>
        <taxon>Micrococcales</taxon>
        <taxon>Bogoriellaceae</taxon>
        <taxon>Georgenia</taxon>
    </lineage>
</organism>
<sequence>MDISDVLTRLRDFTDERDWAQFHTPRNLVLALVGEVGELAELVQWRTDDEVRALARTAEGREALSDELADVFTYLVSVADAVGIDLDEAVHAKITKNAAKYPPELSRGSNAKYTELGTRDAQPS</sequence>
<dbReference type="OrthoDB" id="9791898at2"/>
<evidence type="ECO:0000313" key="3">
    <source>
        <dbReference type="Proteomes" id="UP000222106"/>
    </source>
</evidence>
<dbReference type="GO" id="GO:0006253">
    <property type="term" value="P:dCTP catabolic process"/>
    <property type="evidence" value="ECO:0007669"/>
    <property type="project" value="TreeGrafter"/>
</dbReference>
<dbReference type="GO" id="GO:0005829">
    <property type="term" value="C:cytosol"/>
    <property type="evidence" value="ECO:0007669"/>
    <property type="project" value="TreeGrafter"/>
</dbReference>
<dbReference type="Pfam" id="PF12643">
    <property type="entry name" value="MazG-like"/>
    <property type="match status" value="1"/>
</dbReference>
<feature type="region of interest" description="Disordered" evidence="1">
    <location>
        <begin position="101"/>
        <end position="124"/>
    </location>
</feature>
<dbReference type="InterPro" id="IPR025984">
    <property type="entry name" value="DCTPP"/>
</dbReference>
<dbReference type="PANTHER" id="PTHR46523:SF1">
    <property type="entry name" value="DCTP PYROPHOSPHATASE 1"/>
    <property type="match status" value="1"/>
</dbReference>
<gene>
    <name evidence="2" type="ORF">ATJ97_3499</name>
</gene>
<name>A0A2A9ERT5_9MICO</name>
<dbReference type="SUPFAM" id="SSF101386">
    <property type="entry name" value="all-alpha NTP pyrophosphatases"/>
    <property type="match status" value="1"/>
</dbReference>
<accession>A0A2A9ERT5</accession>
<dbReference type="EMBL" id="PDJI01000004">
    <property type="protein sequence ID" value="PFG40955.1"/>
    <property type="molecule type" value="Genomic_DNA"/>
</dbReference>
<dbReference type="AlphaFoldDB" id="A0A2A9ERT5"/>